<dbReference type="Proteomes" id="UP001597549">
    <property type="component" value="Unassembled WGS sequence"/>
</dbReference>
<dbReference type="EMBL" id="JBHUOL010000018">
    <property type="protein sequence ID" value="MFD2909228.1"/>
    <property type="molecule type" value="Genomic_DNA"/>
</dbReference>
<keyword evidence="2" id="KW-0482">Metalloprotease</keyword>
<sequence length="305" mass="33360">MKTTTKFVYALTGLFMSGLVLSCSDNEDVQPVDASAETMVGPVDEHGSDHDGSCSYVDNAWASSANLYTSLPNSGSTSGADLLVSQNVAIKTFWRGSSVAAPLFRFVRDLSNPRSTFNAMSYSSGKIYYGEEIYKWAKNRDGSNLINVMILAHEYGHQLQYAYGLPSRQENTARAGELEADGMAGYYLRRGYGKSSFAAIATAYEAASAIGDYDTNSGGHHGTPAQRKSAVRLGFLFADPQNAKLTATSFDSNFFYYYNGVLNGTYRMAQPSSVTPEFHAFMLTHMEELGKIANGEMSDEEYRNL</sequence>
<organism evidence="2 3">
    <name type="scientific">Flavobacterium ardleyense</name>
    <dbReference type="NCBI Taxonomy" id="2038737"/>
    <lineage>
        <taxon>Bacteria</taxon>
        <taxon>Pseudomonadati</taxon>
        <taxon>Bacteroidota</taxon>
        <taxon>Flavobacteriia</taxon>
        <taxon>Flavobacteriales</taxon>
        <taxon>Flavobacteriaceae</taxon>
        <taxon>Flavobacterium</taxon>
    </lineage>
</organism>
<protein>
    <submittedName>
        <fullName evidence="2">Metalloprotease</fullName>
    </submittedName>
</protein>
<dbReference type="RefSeq" id="WP_379807537.1">
    <property type="nucleotide sequence ID" value="NZ_JBHUOL010000018.1"/>
</dbReference>
<proteinExistence type="predicted"/>
<evidence type="ECO:0000313" key="3">
    <source>
        <dbReference type="Proteomes" id="UP001597549"/>
    </source>
</evidence>
<evidence type="ECO:0000313" key="2">
    <source>
        <dbReference type="EMBL" id="MFD2909228.1"/>
    </source>
</evidence>
<dbReference type="GO" id="GO:0008237">
    <property type="term" value="F:metallopeptidase activity"/>
    <property type="evidence" value="ECO:0007669"/>
    <property type="project" value="UniProtKB-KW"/>
</dbReference>
<accession>A0ABW5ZAU3</accession>
<feature type="signal peptide" evidence="1">
    <location>
        <begin position="1"/>
        <end position="22"/>
    </location>
</feature>
<reference evidence="3" key="1">
    <citation type="journal article" date="2019" name="Int. J. Syst. Evol. Microbiol.">
        <title>The Global Catalogue of Microorganisms (GCM) 10K type strain sequencing project: providing services to taxonomists for standard genome sequencing and annotation.</title>
        <authorList>
            <consortium name="The Broad Institute Genomics Platform"/>
            <consortium name="The Broad Institute Genome Sequencing Center for Infectious Disease"/>
            <person name="Wu L."/>
            <person name="Ma J."/>
        </authorList>
    </citation>
    <scope>NUCLEOTIDE SEQUENCE [LARGE SCALE GENOMIC DNA]</scope>
    <source>
        <strain evidence="3">KCTC 52644</strain>
    </source>
</reference>
<feature type="chain" id="PRO_5045812400" evidence="1">
    <location>
        <begin position="23"/>
        <end position="305"/>
    </location>
</feature>
<gene>
    <name evidence="2" type="ORF">ACFSX9_10870</name>
</gene>
<keyword evidence="2" id="KW-0645">Protease</keyword>
<evidence type="ECO:0000256" key="1">
    <source>
        <dbReference type="SAM" id="SignalP"/>
    </source>
</evidence>
<keyword evidence="1" id="KW-0732">Signal</keyword>
<keyword evidence="3" id="KW-1185">Reference proteome</keyword>
<dbReference type="PROSITE" id="PS51257">
    <property type="entry name" value="PROKAR_LIPOPROTEIN"/>
    <property type="match status" value="1"/>
</dbReference>
<comment type="caution">
    <text evidence="2">The sequence shown here is derived from an EMBL/GenBank/DDBJ whole genome shotgun (WGS) entry which is preliminary data.</text>
</comment>
<keyword evidence="2" id="KW-0378">Hydrolase</keyword>
<name>A0ABW5ZAU3_9FLAO</name>